<keyword evidence="1" id="KW-0812">Transmembrane</keyword>
<keyword evidence="1" id="KW-1133">Transmembrane helix</keyword>
<dbReference type="AlphaFoldDB" id="A0A3S8Z8Q8"/>
<protein>
    <submittedName>
        <fullName evidence="2">Uncharacterized protein</fullName>
    </submittedName>
</protein>
<keyword evidence="3" id="KW-1185">Reference proteome</keyword>
<feature type="transmembrane region" description="Helical" evidence="1">
    <location>
        <begin position="118"/>
        <end position="137"/>
    </location>
</feature>
<dbReference type="OrthoDB" id="9893240at2"/>
<proteinExistence type="predicted"/>
<gene>
    <name evidence="2" type="ORF">EJO69_06005</name>
</gene>
<evidence type="ECO:0000256" key="1">
    <source>
        <dbReference type="SAM" id="Phobius"/>
    </source>
</evidence>
<dbReference type="RefSeq" id="WP_126040190.1">
    <property type="nucleotide sequence ID" value="NZ_CP034438.1"/>
</dbReference>
<evidence type="ECO:0000313" key="3">
    <source>
        <dbReference type="Proteomes" id="UP000270021"/>
    </source>
</evidence>
<feature type="transmembrane region" description="Helical" evidence="1">
    <location>
        <begin position="29"/>
        <end position="47"/>
    </location>
</feature>
<organism evidence="2 3">
    <name type="scientific">Flaviflexus salsibiostraticola</name>
    <dbReference type="NCBI Taxonomy" id="1282737"/>
    <lineage>
        <taxon>Bacteria</taxon>
        <taxon>Bacillati</taxon>
        <taxon>Actinomycetota</taxon>
        <taxon>Actinomycetes</taxon>
        <taxon>Actinomycetales</taxon>
        <taxon>Actinomycetaceae</taxon>
        <taxon>Flaviflexus</taxon>
    </lineage>
</organism>
<dbReference type="EMBL" id="CP034438">
    <property type="protein sequence ID" value="AZN29907.1"/>
    <property type="molecule type" value="Genomic_DNA"/>
</dbReference>
<accession>A0A3S8Z8Q8</accession>
<feature type="transmembrane region" description="Helical" evidence="1">
    <location>
        <begin position="53"/>
        <end position="75"/>
    </location>
</feature>
<keyword evidence="1" id="KW-0472">Membrane</keyword>
<dbReference type="Proteomes" id="UP000270021">
    <property type="component" value="Chromosome"/>
</dbReference>
<evidence type="ECO:0000313" key="2">
    <source>
        <dbReference type="EMBL" id="AZN29907.1"/>
    </source>
</evidence>
<name>A0A3S8Z8Q8_9ACTO</name>
<dbReference type="KEGG" id="fsl:EJO69_06005"/>
<feature type="transmembrane region" description="Helical" evidence="1">
    <location>
        <begin position="87"/>
        <end position="106"/>
    </location>
</feature>
<reference evidence="2 3" key="1">
    <citation type="submission" date="2018-12" db="EMBL/GenBank/DDBJ databases">
        <title>Complete genome sequence of Flaviflexus salsibiostraticola KCTC 33148.</title>
        <authorList>
            <person name="Bae J.-W."/>
        </authorList>
    </citation>
    <scope>NUCLEOTIDE SEQUENCE [LARGE SCALE GENOMIC DNA]</scope>
    <source>
        <strain evidence="2 3">KCTC 33148</strain>
    </source>
</reference>
<sequence length="141" mass="14691">MRLGRSADREPGHVPSTAEMFGTIARRTLVGYLVLAVGGSAIAATTAGTSAVWGVLLGVGIAGAAMGLTVVVMMFTEKRPGVNDMAAMLGSYLAKMVILFVVFVGLRGSDFFDRSALLLGFVAAIIISLAVDLWTIARTRA</sequence>